<comment type="caution">
    <text evidence="1">The sequence shown here is derived from an EMBL/GenBank/DDBJ whole genome shotgun (WGS) entry which is preliminary data.</text>
</comment>
<dbReference type="PATRIC" id="fig|29311.18.peg.2307"/>
<evidence type="ECO:0000313" key="1">
    <source>
        <dbReference type="EMBL" id="KLO34986.1"/>
    </source>
</evidence>
<keyword evidence="2" id="KW-1185">Reference proteome</keyword>
<evidence type="ECO:0000313" key="2">
    <source>
        <dbReference type="Proteomes" id="UP000036334"/>
    </source>
</evidence>
<sequence>MHQDRKTYAVACELASADHQNRLTWIKELNAAALRDYRRLGSRIELTYAPSAAVRVREFVRREQECCPFIDFTIQSAEKAVILVIEAPQSAGEVADALFASHTTTRPSSKTSIVTRDGDSAT</sequence>
<dbReference type="OrthoDB" id="8421706at2"/>
<reference evidence="1 2" key="1">
    <citation type="submission" date="2015-05" db="EMBL/GenBank/DDBJ databases">
        <title>Genome sequence of Mycobacterium haemophilum.</title>
        <authorList>
            <person name="Greninger A.L."/>
            <person name="Cunningham G."/>
            <person name="Miller S."/>
        </authorList>
    </citation>
    <scope>NUCLEOTIDE SEQUENCE [LARGE SCALE GENOMIC DNA]</scope>
    <source>
        <strain evidence="2">UC1</strain>
    </source>
</reference>
<proteinExistence type="predicted"/>
<protein>
    <submittedName>
        <fullName evidence="1">Uncharacterized protein</fullName>
    </submittedName>
</protein>
<dbReference type="Proteomes" id="UP000036334">
    <property type="component" value="Unassembled WGS sequence"/>
</dbReference>
<accession>A0A0I9TYZ7</accession>
<dbReference type="EMBL" id="LDPR01000019">
    <property type="protein sequence ID" value="KLO34986.1"/>
    <property type="molecule type" value="Genomic_DNA"/>
</dbReference>
<name>A0A0I9TYZ7_9MYCO</name>
<dbReference type="AlphaFoldDB" id="A0A0I9TYZ7"/>
<gene>
    <name evidence="1" type="ORF">ABH38_17465</name>
</gene>
<organism evidence="1 2">
    <name type="scientific">Mycobacterium haemophilum</name>
    <dbReference type="NCBI Taxonomy" id="29311"/>
    <lineage>
        <taxon>Bacteria</taxon>
        <taxon>Bacillati</taxon>
        <taxon>Actinomycetota</taxon>
        <taxon>Actinomycetes</taxon>
        <taxon>Mycobacteriales</taxon>
        <taxon>Mycobacteriaceae</taxon>
        <taxon>Mycobacterium</taxon>
    </lineage>
</organism>